<keyword evidence="5" id="KW-1185">Reference proteome</keyword>
<dbReference type="Proteomes" id="UP001597327">
    <property type="component" value="Unassembled WGS sequence"/>
</dbReference>
<comment type="caution">
    <text evidence="4">The sequence shown here is derived from an EMBL/GenBank/DDBJ whole genome shotgun (WGS) entry which is preliminary data.</text>
</comment>
<protein>
    <submittedName>
        <fullName evidence="4">Sulfatase-like hydrolase/transferase</fullName>
    </submittedName>
</protein>
<sequence length="503" mass="55950">MSRRPNILFITADQWRGDCLSSAGHPQVRTPNTDALARSGSRFARHHAATAPCSPARASLYTGLYQMNHRVLWNGSPLDDRFDNIGRAARRAGYLPTLFGYTDTSPDPRCHHPADPVLTTYEGILPGFVAGQLLLEDDKTWLSWLRKRGFRSEQLARIHHVAPEEGERISRNPTVYGADETPTAFLTDAFLSWLGEQETGTPWFAHVSFLRPHPPICVPEPYNRMYDAEEGPAFAGPPTPDQEALAHPLQAALLSTMGLKSHIPGAEGLVRDLDRRDIARLRALYYGMISEVDDQIGRLMAGLDASGMAGDTLVILTSDHAEMMGDHFMLGKGGYLEQSYHVPLIIRGPGMAEGQVIDRFTSAVDLFPTLVDLLDVSPLHQPDGRSLRPFLNGDTPSDWRDYALWEFSFRHMEVASEVPAGEEPARGKSLISLRTDDWQYVHSPGTPDLFLTPGASGRPSVTPLEDVPLHVRLEALERLLALRMCHQDETLCHSMVWAYHADR</sequence>
<accession>A0ABW4JYL7</accession>
<dbReference type="RefSeq" id="WP_149893521.1">
    <property type="nucleotide sequence ID" value="NZ_JBHUFA010000015.1"/>
</dbReference>
<dbReference type="PANTHER" id="PTHR45953">
    <property type="entry name" value="IDURONATE 2-SULFATASE"/>
    <property type="match status" value="1"/>
</dbReference>
<evidence type="ECO:0000259" key="3">
    <source>
        <dbReference type="Pfam" id="PF00884"/>
    </source>
</evidence>
<dbReference type="SUPFAM" id="SSF53649">
    <property type="entry name" value="Alkaline phosphatase-like"/>
    <property type="match status" value="1"/>
</dbReference>
<keyword evidence="1" id="KW-0479">Metal-binding</keyword>
<name>A0ABW4JYL7_9HYPH</name>
<reference evidence="5" key="1">
    <citation type="journal article" date="2019" name="Int. J. Syst. Evol. Microbiol.">
        <title>The Global Catalogue of Microorganisms (GCM) 10K type strain sequencing project: providing services to taxonomists for standard genome sequencing and annotation.</title>
        <authorList>
            <consortium name="The Broad Institute Genomics Platform"/>
            <consortium name="The Broad Institute Genome Sequencing Center for Infectious Disease"/>
            <person name="Wu L."/>
            <person name="Ma J."/>
        </authorList>
    </citation>
    <scope>NUCLEOTIDE SEQUENCE [LARGE SCALE GENOMIC DNA]</scope>
    <source>
        <strain evidence="5">JCM 3369</strain>
    </source>
</reference>
<feature type="domain" description="Sulfatase N-terminal" evidence="3">
    <location>
        <begin position="5"/>
        <end position="376"/>
    </location>
</feature>
<keyword evidence="2" id="KW-0378">Hydrolase</keyword>
<evidence type="ECO:0000313" key="4">
    <source>
        <dbReference type="EMBL" id="MFD1697275.1"/>
    </source>
</evidence>
<dbReference type="EMBL" id="JBHUFA010000015">
    <property type="protein sequence ID" value="MFD1697275.1"/>
    <property type="molecule type" value="Genomic_DNA"/>
</dbReference>
<dbReference type="InterPro" id="IPR000917">
    <property type="entry name" value="Sulfatase_N"/>
</dbReference>
<evidence type="ECO:0000313" key="5">
    <source>
        <dbReference type="Proteomes" id="UP001597327"/>
    </source>
</evidence>
<dbReference type="PANTHER" id="PTHR45953:SF1">
    <property type="entry name" value="IDURONATE 2-SULFATASE"/>
    <property type="match status" value="1"/>
</dbReference>
<evidence type="ECO:0000256" key="2">
    <source>
        <dbReference type="ARBA" id="ARBA00022801"/>
    </source>
</evidence>
<dbReference type="InterPro" id="IPR017850">
    <property type="entry name" value="Alkaline_phosphatase_core_sf"/>
</dbReference>
<organism evidence="4 5">
    <name type="scientific">Roseibium aestuarii</name>
    <dbReference type="NCBI Taxonomy" id="2600299"/>
    <lineage>
        <taxon>Bacteria</taxon>
        <taxon>Pseudomonadati</taxon>
        <taxon>Pseudomonadota</taxon>
        <taxon>Alphaproteobacteria</taxon>
        <taxon>Hyphomicrobiales</taxon>
        <taxon>Stappiaceae</taxon>
        <taxon>Roseibium</taxon>
    </lineage>
</organism>
<gene>
    <name evidence="4" type="ORF">ACFSC7_17295</name>
</gene>
<dbReference type="Pfam" id="PF00884">
    <property type="entry name" value="Sulfatase"/>
    <property type="match status" value="1"/>
</dbReference>
<proteinExistence type="predicted"/>
<evidence type="ECO:0000256" key="1">
    <source>
        <dbReference type="ARBA" id="ARBA00022723"/>
    </source>
</evidence>
<dbReference type="Gene3D" id="3.40.720.10">
    <property type="entry name" value="Alkaline Phosphatase, subunit A"/>
    <property type="match status" value="1"/>
</dbReference>